<dbReference type="SMART" id="SM00826">
    <property type="entry name" value="PKS_DH"/>
    <property type="match status" value="1"/>
</dbReference>
<dbReference type="Pfam" id="PF00109">
    <property type="entry name" value="ketoacyl-synt"/>
    <property type="match status" value="1"/>
</dbReference>
<dbReference type="SMART" id="SM00825">
    <property type="entry name" value="PKS_KS"/>
    <property type="match status" value="1"/>
</dbReference>
<dbReference type="InterPro" id="IPR001227">
    <property type="entry name" value="Ac_transferase_dom_sf"/>
</dbReference>
<keyword evidence="11" id="KW-1185">Reference proteome</keyword>
<feature type="active site" description="Proton donor; for dehydratase activity" evidence="5">
    <location>
        <position position="1626"/>
    </location>
</feature>
<dbReference type="Pfam" id="PF14765">
    <property type="entry name" value="PS-DH"/>
    <property type="match status" value="1"/>
</dbReference>
<name>A0A8J3FLI0_9ACTN</name>
<dbReference type="Pfam" id="PF02801">
    <property type="entry name" value="Ketoacyl-synt_C"/>
    <property type="match status" value="1"/>
</dbReference>
<evidence type="ECO:0000313" key="11">
    <source>
        <dbReference type="Proteomes" id="UP000656042"/>
    </source>
</evidence>
<dbReference type="SUPFAM" id="SSF47336">
    <property type="entry name" value="ACP-like"/>
    <property type="match status" value="1"/>
</dbReference>
<dbReference type="SUPFAM" id="SSF52151">
    <property type="entry name" value="FabD/lysophospholipase-like"/>
    <property type="match status" value="1"/>
</dbReference>
<dbReference type="InterPro" id="IPR016035">
    <property type="entry name" value="Acyl_Trfase/lysoPLipase"/>
</dbReference>
<reference evidence="10" key="1">
    <citation type="journal article" date="2014" name="Int. J. Syst. Evol. Microbiol.">
        <title>Complete genome sequence of Corynebacterium casei LMG S-19264T (=DSM 44701T), isolated from a smear-ripened cheese.</title>
        <authorList>
            <consortium name="US DOE Joint Genome Institute (JGI-PGF)"/>
            <person name="Walter F."/>
            <person name="Albersmeier A."/>
            <person name="Kalinowski J."/>
            <person name="Ruckert C."/>
        </authorList>
    </citation>
    <scope>NUCLEOTIDE SEQUENCE</scope>
    <source>
        <strain evidence="10">CGMCC 4.7299</strain>
    </source>
</reference>
<evidence type="ECO:0000259" key="8">
    <source>
        <dbReference type="PROSITE" id="PS52004"/>
    </source>
</evidence>
<evidence type="ECO:0000256" key="2">
    <source>
        <dbReference type="ARBA" id="ARBA00022553"/>
    </source>
</evidence>
<dbReference type="GO" id="GO:0006633">
    <property type="term" value="P:fatty acid biosynthetic process"/>
    <property type="evidence" value="ECO:0007669"/>
    <property type="project" value="TreeGrafter"/>
</dbReference>
<dbReference type="InterPro" id="IPR014030">
    <property type="entry name" value="Ketoacyl_synth_N"/>
</dbReference>
<protein>
    <submittedName>
        <fullName evidence="10">Polyketide synthase</fullName>
    </submittedName>
</protein>
<evidence type="ECO:0000256" key="1">
    <source>
        <dbReference type="ARBA" id="ARBA00022450"/>
    </source>
</evidence>
<evidence type="ECO:0000259" key="9">
    <source>
        <dbReference type="PROSITE" id="PS52019"/>
    </source>
</evidence>
<dbReference type="InterPro" id="IPR013968">
    <property type="entry name" value="PKS_KR"/>
</dbReference>
<evidence type="ECO:0000256" key="5">
    <source>
        <dbReference type="PROSITE-ProRule" id="PRU01363"/>
    </source>
</evidence>
<dbReference type="InterPro" id="IPR016039">
    <property type="entry name" value="Thiolase-like"/>
</dbReference>
<gene>
    <name evidence="10" type="ORF">GCM10012284_08040</name>
</gene>
<dbReference type="SUPFAM" id="SSF53901">
    <property type="entry name" value="Thiolase-like"/>
    <property type="match status" value="1"/>
</dbReference>
<dbReference type="RefSeq" id="WP_189077607.1">
    <property type="nucleotide sequence ID" value="NZ_BMMX01000001.1"/>
</dbReference>
<keyword evidence="2" id="KW-0597">Phosphoprotein</keyword>
<keyword evidence="1" id="KW-0596">Phosphopantetheine</keyword>
<dbReference type="Pfam" id="PF21089">
    <property type="entry name" value="PKS_DH_N"/>
    <property type="match status" value="1"/>
</dbReference>
<dbReference type="Pfam" id="PF00698">
    <property type="entry name" value="Acyl_transf_1"/>
    <property type="match status" value="1"/>
</dbReference>
<organism evidence="10 11">
    <name type="scientific">Mangrovihabitans endophyticus</name>
    <dbReference type="NCBI Taxonomy" id="1751298"/>
    <lineage>
        <taxon>Bacteria</taxon>
        <taxon>Bacillati</taxon>
        <taxon>Actinomycetota</taxon>
        <taxon>Actinomycetes</taxon>
        <taxon>Micromonosporales</taxon>
        <taxon>Micromonosporaceae</taxon>
        <taxon>Mangrovihabitans</taxon>
    </lineage>
</organism>
<dbReference type="InterPro" id="IPR049900">
    <property type="entry name" value="PKS_mFAS_DH"/>
</dbReference>
<dbReference type="Proteomes" id="UP000656042">
    <property type="component" value="Unassembled WGS sequence"/>
</dbReference>
<dbReference type="PROSITE" id="PS52004">
    <property type="entry name" value="KS3_2"/>
    <property type="match status" value="1"/>
</dbReference>
<dbReference type="Gene3D" id="3.40.366.10">
    <property type="entry name" value="Malonyl-Coenzyme A Acyl Carrier Protein, domain 2"/>
    <property type="match status" value="1"/>
</dbReference>
<dbReference type="CDD" id="cd00833">
    <property type="entry name" value="PKS"/>
    <property type="match status" value="1"/>
</dbReference>
<proteinExistence type="predicted"/>
<dbReference type="InterPro" id="IPR036291">
    <property type="entry name" value="NAD(P)-bd_dom_sf"/>
</dbReference>
<dbReference type="SMART" id="SM00822">
    <property type="entry name" value="PKS_KR"/>
    <property type="match status" value="1"/>
</dbReference>
<dbReference type="InterPro" id="IPR020807">
    <property type="entry name" value="PKS_DH"/>
</dbReference>
<dbReference type="PROSITE" id="PS52019">
    <property type="entry name" value="PKS_MFAS_DH"/>
    <property type="match status" value="1"/>
</dbReference>
<feature type="region of interest" description="C-terminal hotdog fold" evidence="5">
    <location>
        <begin position="1563"/>
        <end position="1704"/>
    </location>
</feature>
<dbReference type="InterPro" id="IPR014043">
    <property type="entry name" value="Acyl_transferase_dom"/>
</dbReference>
<evidence type="ECO:0000256" key="3">
    <source>
        <dbReference type="ARBA" id="ARBA00022679"/>
    </source>
</evidence>
<dbReference type="InterPro" id="IPR020841">
    <property type="entry name" value="PKS_Beta-ketoAc_synthase_dom"/>
</dbReference>
<dbReference type="GO" id="GO:0004312">
    <property type="term" value="F:fatty acid synthase activity"/>
    <property type="evidence" value="ECO:0007669"/>
    <property type="project" value="TreeGrafter"/>
</dbReference>
<dbReference type="InterPro" id="IPR016036">
    <property type="entry name" value="Malonyl_transacylase_ACP-bd"/>
</dbReference>
<evidence type="ECO:0000313" key="10">
    <source>
        <dbReference type="EMBL" id="GGK76483.1"/>
    </source>
</evidence>
<evidence type="ECO:0000256" key="4">
    <source>
        <dbReference type="ARBA" id="ARBA00023315"/>
    </source>
</evidence>
<dbReference type="Gene3D" id="3.40.47.10">
    <property type="match status" value="1"/>
</dbReference>
<dbReference type="Gene3D" id="3.10.129.110">
    <property type="entry name" value="Polyketide synthase dehydratase"/>
    <property type="match status" value="1"/>
</dbReference>
<feature type="active site" description="Proton acceptor; for dehydratase activity" evidence="5">
    <location>
        <position position="1461"/>
    </location>
</feature>
<dbReference type="InterPro" id="IPR049552">
    <property type="entry name" value="PKS_DH_N"/>
</dbReference>
<dbReference type="Gene3D" id="1.10.1200.10">
    <property type="entry name" value="ACP-like"/>
    <property type="match status" value="1"/>
</dbReference>
<feature type="domain" description="Carrier" evidence="7">
    <location>
        <begin position="923"/>
        <end position="1002"/>
    </location>
</feature>
<dbReference type="PANTHER" id="PTHR43775">
    <property type="entry name" value="FATTY ACID SYNTHASE"/>
    <property type="match status" value="1"/>
</dbReference>
<evidence type="ECO:0000256" key="6">
    <source>
        <dbReference type="SAM" id="MobiDB-lite"/>
    </source>
</evidence>
<dbReference type="InterPro" id="IPR042104">
    <property type="entry name" value="PKS_dehydratase_sf"/>
</dbReference>
<keyword evidence="4" id="KW-0012">Acyltransferase</keyword>
<sequence length="1846" mass="191308">MAESVVIVGMACRYAGAADTGQLWETVLSRRVGFRRIPPGRLPLAEYGGTGPDQTYVTHAALLDGWQFDRTRFRVPGSTFRAVDMAHWLALEVSSAALADAGLRDGAGLDRQRAGVILGNSLTGEFSRATTLRTRWPYVRRATLAALASSAVPPQAWDGLLDELEQRFKEPFPEPSDETLAGALANTIAGRVCNHFDLQGVGYTVDGACASSLLAVANAASAVADGHLEVALAGGVDLSVDPFELIGFARVGALATGGDMRVYDRNPTGFLPGEGCGVVVLCRESYARRRGLRPYARLLGWGASSDGSGGLTRPELRGQRLALRRAYERARIAPDRVALIEGHGTGTEVGDRTELSALLELRTATAPVAALGSVKANIGHTKAAAGVAGLIKATLAVDHEVLPPATGCADPHPLLADRRATLQALDEARCWPPGERYAGVSAMGFGGINVHAVLGGVAPTRRQRLNVHERHLAARHPGREVIACAAPGAEHLDARLAVLRDAARFMSRAELTDLAATLATERGEGPARFAAAVADAGELVAAVEHARTALAAGTPHLLDRTRRVFLATRGPLRVGLLCSGQAAPCYPDAGALAGLLDELPPGYHDPLPLPSPVTTVDTAVAQPAIVRAALAGLRWLARLGVRPHGALGHSLGEIVALAWAGAIDEAQAYDLARARGAAMSAIDTAGGMASLSTTPAVAAELIRGRAVVVAADNGPAGTVVSGPRGDLESVLAEAARRGVPATRLPVSHAFHSPLMTPAASRVKSAAAEVPWRPLDRPVASTITGTWLHDEDPVELLVRQLTGPVRFREALSALDADLLVEVGPGRVLTGMAGPGAVALDAGSPSADGVATATAALFAAGACPSVAAYTAHRFSRRFDPDRSRVLLTNPCEAAAPASPRDAPPRRVSRPAPPVPSGDAAPFDDAVAADPVAVAVARVAEAVELDPATIGARAHLLADLHLSSLRVAQLAVRVATDLGRALPDAATPVASATVREFAEAIAALPPARPDDSDGATGWVRAFTTRTVPESDPPPHRVTRRWHLVGDLAAHPLRGALRAAFPTGGDGPAARLLALPPGLDAAGLPDAVRALRDCHADRIPLVVLHHAGFGAAVGRSLAAEASDVPVLVVEAAPDDDGVAAAAIEAHRPLGPYAEISLVGGTRTAAALHPATPAARDDARIGLRHGDPCVVTGGARGIGAECAAGLAAATGARMILLGRADPGHEEVCATLDRVTSTGAPAEYHRTDVTDAAGLAAVLRGVRDRHGPVRAVLHAAGHNEPAPLTRLSVDAVRAALAPKADGLENVLAAVDPAELRFLVTFGSVIGRTGLPGEAHYAIANEWLARRCAELAARLPGVRWLNVEWSAWSGTGMGERLGVLDGLVRRGLTPIPAPAGVDMLLRLLATPGLPPSVLVAGRLPAMATLRWHDDREPGGDRFLESVLSRTPGVETRAQAALSLGADPYLADHRIDGSAVLPAVFGLEAMAQAAGTLGAGPGPVTVTGVSFARAVTVPERASRTLRVTALAAEDGAVETAVRSDATGMRADHFRAVFRSGDAGPDDDPAPPPADAIPVPAGRLYGPLFFHGPRFRRVTGYHALGAYRCAAQVHADPQARWFGPLSGSRLLLGDPGARDAFLHLLQGCVPDRRVLPVAVERIRTRGRLAGRLRVDAWQRTEDGDDFVFDLVVTDEAGAPVERWDALTLRAVGPVTVPRWPLPVLGAYLTRLVRRRRPGCPVDLVVTGGDGSPSIGGHRLSAVGPRTSAADWRIVARAAPSPPPAAAAFASAGDPPERAAARAAGLHATLRGLGASPQATPTVRVPEPGGWTEVAADGCTIISVVVPSDAGPVAATVGWR</sequence>
<dbReference type="InterPro" id="IPR014031">
    <property type="entry name" value="Ketoacyl_synth_C"/>
</dbReference>
<dbReference type="InterPro" id="IPR009081">
    <property type="entry name" value="PP-bd_ACP"/>
</dbReference>
<comment type="caution">
    <text evidence="10">The sequence shown here is derived from an EMBL/GenBank/DDBJ whole genome shotgun (WGS) entry which is preliminary data.</text>
</comment>
<feature type="region of interest" description="Disordered" evidence="6">
    <location>
        <begin position="887"/>
        <end position="919"/>
    </location>
</feature>
<reference evidence="10" key="2">
    <citation type="submission" date="2020-09" db="EMBL/GenBank/DDBJ databases">
        <authorList>
            <person name="Sun Q."/>
            <person name="Zhou Y."/>
        </authorList>
    </citation>
    <scope>NUCLEOTIDE SEQUENCE</scope>
    <source>
        <strain evidence="10">CGMCC 4.7299</strain>
    </source>
</reference>
<dbReference type="SUPFAM" id="SSF55048">
    <property type="entry name" value="Probable ACP-binding domain of malonyl-CoA ACP transacylase"/>
    <property type="match status" value="1"/>
</dbReference>
<dbReference type="PANTHER" id="PTHR43775:SF51">
    <property type="entry name" value="INACTIVE PHENOLPHTHIOCEROL SYNTHESIS POLYKETIDE SYNTHASE TYPE I PKS1-RELATED"/>
    <property type="match status" value="1"/>
</dbReference>
<dbReference type="InterPro" id="IPR049551">
    <property type="entry name" value="PKS_DH_C"/>
</dbReference>
<dbReference type="InterPro" id="IPR036736">
    <property type="entry name" value="ACP-like_sf"/>
</dbReference>
<dbReference type="InterPro" id="IPR050091">
    <property type="entry name" value="PKS_NRPS_Biosynth_Enz"/>
</dbReference>
<dbReference type="Gene3D" id="3.40.50.720">
    <property type="entry name" value="NAD(P)-binding Rossmann-like Domain"/>
    <property type="match status" value="1"/>
</dbReference>
<evidence type="ECO:0000259" key="7">
    <source>
        <dbReference type="PROSITE" id="PS50075"/>
    </source>
</evidence>
<dbReference type="InterPro" id="IPR057326">
    <property type="entry name" value="KR_dom"/>
</dbReference>
<accession>A0A8J3FLI0</accession>
<keyword evidence="3" id="KW-0808">Transferase</keyword>
<feature type="domain" description="Ketosynthase family 3 (KS3)" evidence="8">
    <location>
        <begin position="2"/>
        <end position="456"/>
    </location>
</feature>
<dbReference type="SMART" id="SM00827">
    <property type="entry name" value="PKS_AT"/>
    <property type="match status" value="1"/>
</dbReference>
<dbReference type="Pfam" id="PF08659">
    <property type="entry name" value="KR"/>
    <property type="match status" value="1"/>
</dbReference>
<feature type="region of interest" description="N-terminal hotdog fold" evidence="5">
    <location>
        <begin position="1429"/>
        <end position="1552"/>
    </location>
</feature>
<dbReference type="SUPFAM" id="SSF51735">
    <property type="entry name" value="NAD(P)-binding Rossmann-fold domains"/>
    <property type="match status" value="1"/>
</dbReference>
<dbReference type="PROSITE" id="PS50075">
    <property type="entry name" value="CARRIER"/>
    <property type="match status" value="1"/>
</dbReference>
<dbReference type="EMBL" id="BMMX01000001">
    <property type="protein sequence ID" value="GGK76483.1"/>
    <property type="molecule type" value="Genomic_DNA"/>
</dbReference>
<feature type="domain" description="PKS/mFAS DH" evidence="9">
    <location>
        <begin position="1429"/>
        <end position="1704"/>
    </location>
</feature>